<comment type="caution">
    <text evidence="2">The sequence shown here is derived from an EMBL/GenBank/DDBJ whole genome shotgun (WGS) entry which is preliminary data.</text>
</comment>
<protein>
    <submittedName>
        <fullName evidence="2">DUF1998 domain-containing protein</fullName>
    </submittedName>
</protein>
<dbReference type="Proteomes" id="UP000658980">
    <property type="component" value="Unassembled WGS sequence"/>
</dbReference>
<feature type="domain" description="MrfA-like Zn-binding" evidence="1">
    <location>
        <begin position="487"/>
        <end position="586"/>
    </location>
</feature>
<dbReference type="EMBL" id="JACSPU010000002">
    <property type="protein sequence ID" value="MBD8014492.1"/>
    <property type="molecule type" value="Genomic_DNA"/>
</dbReference>
<evidence type="ECO:0000259" key="1">
    <source>
        <dbReference type="Pfam" id="PF09369"/>
    </source>
</evidence>
<evidence type="ECO:0000313" key="2">
    <source>
        <dbReference type="EMBL" id="MBD8014492.1"/>
    </source>
</evidence>
<keyword evidence="3" id="KW-1185">Reference proteome</keyword>
<organism evidence="2 3">
    <name type="scientific">Planococcus wigleyi</name>
    <dbReference type="NCBI Taxonomy" id="2762216"/>
    <lineage>
        <taxon>Bacteria</taxon>
        <taxon>Bacillati</taxon>
        <taxon>Bacillota</taxon>
        <taxon>Bacilli</taxon>
        <taxon>Bacillales</taxon>
        <taxon>Caryophanaceae</taxon>
        <taxon>Planococcus</taxon>
    </lineage>
</organism>
<accession>A0ABR8WBU1</accession>
<dbReference type="RefSeq" id="WP_191714720.1">
    <property type="nucleotide sequence ID" value="NZ_JACSPU010000002.1"/>
</dbReference>
<reference evidence="2 3" key="1">
    <citation type="submission" date="2020-08" db="EMBL/GenBank/DDBJ databases">
        <title>A Genomic Blueprint of the Chicken Gut Microbiome.</title>
        <authorList>
            <person name="Gilroy R."/>
            <person name="Ravi A."/>
            <person name="Getino M."/>
            <person name="Pursley I."/>
            <person name="Horton D.L."/>
            <person name="Alikhan N.-F."/>
            <person name="Baker D."/>
            <person name="Gharbi K."/>
            <person name="Hall N."/>
            <person name="Watson M."/>
            <person name="Adriaenssens E.M."/>
            <person name="Foster-Nyarko E."/>
            <person name="Jarju S."/>
            <person name="Secka A."/>
            <person name="Antonio M."/>
            <person name="Oren A."/>
            <person name="Chaudhuri R."/>
            <person name="La Ragione R.M."/>
            <person name="Hildebrand F."/>
            <person name="Pallen M.J."/>
        </authorList>
    </citation>
    <scope>NUCLEOTIDE SEQUENCE [LARGE SCALE GENOMIC DNA]</scope>
    <source>
        <strain evidence="2 3">Sa1BUA13</strain>
    </source>
</reference>
<sequence length="618" mass="70195">MRILPLRRSQLVGSNGPGSLVVSPEGETAIVGALDYWFQNSSGKEVTSRAEFEIHEPRLKGFLGVNKLYSPPDFRDVSSDIANSKLYIPLLRFPKWHYCSFCSMMREFNYTIENTRSYCNECNKQQYFKQVPFIVICSNGHISDFPWHEWVHENEGSTCRGRLKLITMGGATLDSWVVKCSCNSKRSLKGITSNASEKRGSSVLGERLNSHSSEYKCRGHKAWCGDEYEECHESPVAILRNSINVYMPQKVSVISIPGEKNMEVDRILNTLEKNIVIKGLLSTTENIDEKIEILLNSLGTLINAEREDYEKAILYLDGSIVENGNTIQTGSPALLRSKEFEKLQQNCSEPYLKVLEEWIKDEDADSQSNIYAPYFEKINRVTKLRETTALSGFKRLSRTDEEGQYSYSASYDSLYHKKLPNNQKWLPASTVYGEGIFIKFDLKEIEEWEKRGEVRDYFKQYMKRISGMNHSIPEIISNPRNIMLHTLSHLLIEEIANTSGYNMASIRERMYLQTNQASLLIYTSAGDMDGTFGGLVRMGKKSSFFELVDKAVANARWCSSDPVCSELGFLQGQGLNGVNGAACYNCSHLPETSCEIGNMYLDRTFLIDSKIGFFNNVF</sequence>
<name>A0ABR8WBU1_9BACL</name>
<dbReference type="Pfam" id="PF09369">
    <property type="entry name" value="MZB"/>
    <property type="match status" value="1"/>
</dbReference>
<proteinExistence type="predicted"/>
<dbReference type="InterPro" id="IPR018973">
    <property type="entry name" value="MZB"/>
</dbReference>
<dbReference type="NCBIfam" id="NF038324">
    <property type="entry name" value="DrmB_fam"/>
    <property type="match status" value="1"/>
</dbReference>
<gene>
    <name evidence="2" type="ORF">H9630_06635</name>
</gene>
<evidence type="ECO:0000313" key="3">
    <source>
        <dbReference type="Proteomes" id="UP000658980"/>
    </source>
</evidence>
<dbReference type="InterPro" id="IPR047721">
    <property type="entry name" value="DrmB"/>
</dbReference>